<accession>A0A1B0C001</accession>
<keyword evidence="1" id="KW-0812">Transmembrane</keyword>
<evidence type="ECO:0000256" key="1">
    <source>
        <dbReference type="SAM" id="Phobius"/>
    </source>
</evidence>
<dbReference type="EMBL" id="JXJN01023361">
    <property type="status" value="NOT_ANNOTATED_CDS"/>
    <property type="molecule type" value="Genomic_DNA"/>
</dbReference>
<evidence type="ECO:0000313" key="2">
    <source>
        <dbReference type="EnsemblMetazoa" id="GPPI045502-PA"/>
    </source>
</evidence>
<dbReference type="Proteomes" id="UP000092460">
    <property type="component" value="Unassembled WGS sequence"/>
</dbReference>
<dbReference type="EnsemblMetazoa" id="GPPI045502-RA">
    <property type="protein sequence ID" value="GPPI045502-PA"/>
    <property type="gene ID" value="GPPI045502"/>
</dbReference>
<dbReference type="EMBL" id="JXJN01023362">
    <property type="status" value="NOT_ANNOTATED_CDS"/>
    <property type="molecule type" value="Genomic_DNA"/>
</dbReference>
<keyword evidence="1" id="KW-0472">Membrane</keyword>
<proteinExistence type="predicted"/>
<feature type="transmembrane region" description="Helical" evidence="1">
    <location>
        <begin position="87"/>
        <end position="105"/>
    </location>
</feature>
<reference evidence="2" key="2">
    <citation type="submission" date="2020-05" db="UniProtKB">
        <authorList>
            <consortium name="EnsemblMetazoa"/>
        </authorList>
    </citation>
    <scope>IDENTIFICATION</scope>
    <source>
        <strain evidence="2">IAEA</strain>
    </source>
</reference>
<reference evidence="3" key="1">
    <citation type="submission" date="2015-01" db="EMBL/GenBank/DDBJ databases">
        <authorList>
            <person name="Aksoy S."/>
            <person name="Warren W."/>
            <person name="Wilson R.K."/>
        </authorList>
    </citation>
    <scope>NUCLEOTIDE SEQUENCE [LARGE SCALE GENOMIC DNA]</scope>
    <source>
        <strain evidence="3">IAEA</strain>
    </source>
</reference>
<keyword evidence="3" id="KW-1185">Reference proteome</keyword>
<organism evidence="2 3">
    <name type="scientific">Glossina palpalis gambiensis</name>
    <dbReference type="NCBI Taxonomy" id="67801"/>
    <lineage>
        <taxon>Eukaryota</taxon>
        <taxon>Metazoa</taxon>
        <taxon>Ecdysozoa</taxon>
        <taxon>Arthropoda</taxon>
        <taxon>Hexapoda</taxon>
        <taxon>Insecta</taxon>
        <taxon>Pterygota</taxon>
        <taxon>Neoptera</taxon>
        <taxon>Endopterygota</taxon>
        <taxon>Diptera</taxon>
        <taxon>Brachycera</taxon>
        <taxon>Muscomorpha</taxon>
        <taxon>Hippoboscoidea</taxon>
        <taxon>Glossinidae</taxon>
        <taxon>Glossina</taxon>
    </lineage>
</organism>
<protein>
    <submittedName>
        <fullName evidence="2">Uncharacterized protein</fullName>
    </submittedName>
</protein>
<dbReference type="AlphaFoldDB" id="A0A1B0C001"/>
<sequence length="473" mass="55014">MRYDKAKRKKLSTLLNDTFIAQEIDSVMFDFGQRFAWFPAGISMYITDEEEFERCYKILFPTRSPRLTLAEIANNLKHMSTSGLKSIIIRFRSCFSLALAFLIILQKRSDTSDFHTIRYILSCNLNVTNFGIRDEFNKKPTAVLSSEYHTIAAYQSKPSQKSGMDEDFRRLLDRDFLTCQESVYCFSENYHGVFGSDDNYDNANILNFSSVTDIGNDARGGTFRIFRDPIQRIRDFVDNHQNVILCVNTFVANSYDPKSLRKSPRKTRFLRLRPFKINFNRYTNPESYISFIEAKKQFYNTVKEAKFIQRIKTINDNCKSGNSKTFSKFIKAHHRVPHKGILWNSDNNIAYLNLLKNSITANNAAIATHIPSSHYRSKCISDMSSKNRQMRQRLMLLMRKRRRTNLNSIMVRSIILCRFFFCYRAMIISLHKRDILLEFYACTAFRTTPNDAAMVIGSIIPIELRAKKAAQGL</sequence>
<name>A0A1B0C001_9MUSC</name>
<dbReference type="VEuPathDB" id="VectorBase:GPPI045502"/>
<keyword evidence="1" id="KW-1133">Transmembrane helix</keyword>
<evidence type="ECO:0000313" key="3">
    <source>
        <dbReference type="Proteomes" id="UP000092460"/>
    </source>
</evidence>